<keyword evidence="8" id="KW-1185">Reference proteome</keyword>
<name>A0A8F9TVP7_9BACT</name>
<dbReference type="Pfam" id="PF01479">
    <property type="entry name" value="S4"/>
    <property type="match status" value="1"/>
</dbReference>
<dbReference type="EMBL" id="CP080507">
    <property type="protein sequence ID" value="QYM78634.1"/>
    <property type="molecule type" value="Genomic_DNA"/>
</dbReference>
<dbReference type="InterPro" id="IPR025708">
    <property type="entry name" value="HSP15"/>
</dbReference>
<protein>
    <submittedName>
        <fullName evidence="7">RNA-binding S4 domain-containing protein</fullName>
    </submittedName>
</protein>
<evidence type="ECO:0000256" key="4">
    <source>
        <dbReference type="PROSITE-ProRule" id="PRU00182"/>
    </source>
</evidence>
<dbReference type="InterPro" id="IPR002942">
    <property type="entry name" value="S4_RNA-bd"/>
</dbReference>
<dbReference type="Proteomes" id="UP000825051">
    <property type="component" value="Chromosome"/>
</dbReference>
<dbReference type="RefSeq" id="WP_220161738.1">
    <property type="nucleotide sequence ID" value="NZ_CP080507.1"/>
</dbReference>
<proteinExistence type="inferred from homology"/>
<reference evidence="7" key="1">
    <citation type="submission" date="2021-08" db="EMBL/GenBank/DDBJ databases">
        <title>Genome of a novel bacterium of the phylum Verrucomicrobia, Oleiharenicola sp. KSB-15.</title>
        <authorList>
            <person name="Chung J.-H."/>
            <person name="Ahn J.-H."/>
            <person name="Yoon Y."/>
            <person name="Kim D.-Y."/>
            <person name="An S.-H."/>
            <person name="Park I."/>
            <person name="Yeon J."/>
        </authorList>
    </citation>
    <scope>NUCLEOTIDE SEQUENCE</scope>
    <source>
        <strain evidence="7">KSB-15</strain>
    </source>
</reference>
<dbReference type="GO" id="GO:0003727">
    <property type="term" value="F:single-stranded RNA binding"/>
    <property type="evidence" value="ECO:0007669"/>
    <property type="project" value="InterPro"/>
</dbReference>
<evidence type="ECO:0000256" key="2">
    <source>
        <dbReference type="ARBA" id="ARBA00022884"/>
    </source>
</evidence>
<dbReference type="Gene3D" id="3.10.290.10">
    <property type="entry name" value="RNA-binding S4 domain"/>
    <property type="match status" value="1"/>
</dbReference>
<evidence type="ECO:0000256" key="3">
    <source>
        <dbReference type="ARBA" id="ARBA00023125"/>
    </source>
</evidence>
<dbReference type="SUPFAM" id="SSF55174">
    <property type="entry name" value="Alpha-L RNA-binding motif"/>
    <property type="match status" value="1"/>
</dbReference>
<evidence type="ECO:0000313" key="7">
    <source>
        <dbReference type="EMBL" id="QYM78634.1"/>
    </source>
</evidence>
<evidence type="ECO:0000259" key="6">
    <source>
        <dbReference type="Pfam" id="PF01479"/>
    </source>
</evidence>
<dbReference type="AlphaFoldDB" id="A0A8F9TVP7"/>
<comment type="similarity">
    <text evidence="1">Belongs to the HSP15 family.</text>
</comment>
<dbReference type="KEGG" id="ole:K0B96_15220"/>
<keyword evidence="2 4" id="KW-0694">RNA-binding</keyword>
<feature type="domain" description="RNA-binding S4" evidence="6">
    <location>
        <begin position="21"/>
        <end position="67"/>
    </location>
</feature>
<dbReference type="PIRSF" id="PIRSF016821">
    <property type="entry name" value="HSP15"/>
    <property type="match status" value="1"/>
</dbReference>
<feature type="region of interest" description="Disordered" evidence="5">
    <location>
        <begin position="1"/>
        <end position="20"/>
    </location>
</feature>
<dbReference type="GO" id="GO:0003677">
    <property type="term" value="F:DNA binding"/>
    <property type="evidence" value="ECO:0007669"/>
    <property type="project" value="UniProtKB-KW"/>
</dbReference>
<evidence type="ECO:0000256" key="1">
    <source>
        <dbReference type="ARBA" id="ARBA00008396"/>
    </source>
</evidence>
<organism evidence="7 8">
    <name type="scientific">Horticoccus luteus</name>
    <dbReference type="NCBI Taxonomy" id="2862869"/>
    <lineage>
        <taxon>Bacteria</taxon>
        <taxon>Pseudomonadati</taxon>
        <taxon>Verrucomicrobiota</taxon>
        <taxon>Opitutia</taxon>
        <taxon>Opitutales</taxon>
        <taxon>Opitutaceae</taxon>
        <taxon>Horticoccus</taxon>
    </lineage>
</organism>
<feature type="region of interest" description="Disordered" evidence="5">
    <location>
        <begin position="119"/>
        <end position="141"/>
    </location>
</feature>
<sequence>MSDRQDNSAGGGSAARDDGPRRLDRWLWGVRIFKTRAAAAEACRAGDVAINDVAAKPAREVRIDETIRVRQGLVTRTLVVRGAPRSRVGAALVAGYCEETTPAEEWEKAKVQRVQQVMARPPGAGRPTKRDRRRLEELWGD</sequence>
<dbReference type="GO" id="GO:0043023">
    <property type="term" value="F:ribosomal large subunit binding"/>
    <property type="evidence" value="ECO:0007669"/>
    <property type="project" value="InterPro"/>
</dbReference>
<keyword evidence="3" id="KW-0238">DNA-binding</keyword>
<gene>
    <name evidence="7" type="ORF">K0B96_15220</name>
</gene>
<dbReference type="PROSITE" id="PS50889">
    <property type="entry name" value="S4"/>
    <property type="match status" value="1"/>
</dbReference>
<dbReference type="GO" id="GO:0034605">
    <property type="term" value="P:cellular response to heat"/>
    <property type="evidence" value="ECO:0007669"/>
    <property type="project" value="InterPro"/>
</dbReference>
<accession>A0A8F9TVP7</accession>
<dbReference type="InterPro" id="IPR036986">
    <property type="entry name" value="S4_RNA-bd_sf"/>
</dbReference>
<evidence type="ECO:0000256" key="5">
    <source>
        <dbReference type="SAM" id="MobiDB-lite"/>
    </source>
</evidence>
<evidence type="ECO:0000313" key="8">
    <source>
        <dbReference type="Proteomes" id="UP000825051"/>
    </source>
</evidence>